<dbReference type="SMART" id="SM00382">
    <property type="entry name" value="AAA"/>
    <property type="match status" value="2"/>
</dbReference>
<reference evidence="12" key="1">
    <citation type="submission" date="2015-04" db="EMBL/GenBank/DDBJ databases">
        <authorList>
            <person name="Mushtaq Mamoona"/>
        </authorList>
    </citation>
    <scope>NUCLEOTIDE SEQUENCE [LARGE SCALE GENOMIC DNA]</scope>
    <source>
        <strain evidence="12">AN4859/03</strain>
    </source>
</reference>
<feature type="domain" description="ABC transporter" evidence="10">
    <location>
        <begin position="254"/>
        <end position="494"/>
    </location>
</feature>
<keyword evidence="9" id="KW-0472">Membrane</keyword>
<dbReference type="Proteomes" id="UP000043763">
    <property type="component" value="Unassembled WGS sequence"/>
</dbReference>
<evidence type="ECO:0000256" key="3">
    <source>
        <dbReference type="ARBA" id="ARBA00022475"/>
    </source>
</evidence>
<evidence type="ECO:0000313" key="12">
    <source>
        <dbReference type="Proteomes" id="UP000043763"/>
    </source>
</evidence>
<sequence>MDDKTFLEISNVSKTFPGVKALNNVKFDIRYGEVHSLVGENGAGKSTLIKILSGFQQPDSGAKIVIDGQETKLNGVIDAIKKGISVVYQDFSLFANLTVAENIGINEIIEKKQFIVNWKKLNENARKALKFIGSDINPNEIVENLSVAKKQMVAIASAIAQDAKMIILDEPTSALSRGEVEHLYEIIDILKKKNMAIMFVSHKMEELFRVSDRFTIFRDGQYVDTLDRKDVDEDKLVSLMVGRKVEIKKYAKLEQNEDIVLEVQQLSKKGNIKNVSFKLHKGEVVGITGLVGAGRSELAQIIFGILQPDSGKILINGKEVSINSPSEALENGIAYIPESRQTQGLILPKTIESNITLPILSKFKNKFGLIDIKKQRDSVDQWIKMLDVRPNDPNMLASQLSGGNQQKVVLAKWISTGANILIIDEPTNGVDIGAKSEIHQIIRKLAKEGTSVIVISSELPEILSVSDRILVMRRGTINGEFINDSVSQEDIMHKAVV</sequence>
<protein>
    <submittedName>
        <fullName evidence="11">Ribose import ATP-binding protein RbsA</fullName>
        <ecNumber evidence="11">3.6.3.17</ecNumber>
    </submittedName>
</protein>
<dbReference type="PANTHER" id="PTHR43790">
    <property type="entry name" value="CARBOHYDRATE TRANSPORT ATP-BINDING PROTEIN MG119-RELATED"/>
    <property type="match status" value="1"/>
</dbReference>
<evidence type="ECO:0000256" key="8">
    <source>
        <dbReference type="ARBA" id="ARBA00022967"/>
    </source>
</evidence>
<dbReference type="GO" id="GO:0005524">
    <property type="term" value="F:ATP binding"/>
    <property type="evidence" value="ECO:0007669"/>
    <property type="project" value="UniProtKB-KW"/>
</dbReference>
<evidence type="ECO:0000256" key="4">
    <source>
        <dbReference type="ARBA" id="ARBA00022597"/>
    </source>
</evidence>
<dbReference type="EC" id="3.6.3.17" evidence="11"/>
<dbReference type="OrthoDB" id="304830at2"/>
<accession>A0A0G4K953</accession>
<organism evidence="11 12">
    <name type="scientific">Brachyspira suanatina</name>
    <dbReference type="NCBI Taxonomy" id="381802"/>
    <lineage>
        <taxon>Bacteria</taxon>
        <taxon>Pseudomonadati</taxon>
        <taxon>Spirochaetota</taxon>
        <taxon>Spirochaetia</taxon>
        <taxon>Brachyspirales</taxon>
        <taxon>Brachyspiraceae</taxon>
        <taxon>Brachyspira</taxon>
    </lineage>
</organism>
<evidence type="ECO:0000256" key="5">
    <source>
        <dbReference type="ARBA" id="ARBA00022737"/>
    </source>
</evidence>
<proteinExistence type="predicted"/>
<dbReference type="RefSeq" id="WP_048595320.1">
    <property type="nucleotide sequence ID" value="NZ_CVLB01000002.1"/>
</dbReference>
<keyword evidence="8" id="KW-1278">Translocase</keyword>
<name>A0A0G4K953_9SPIR</name>
<dbReference type="Gene3D" id="3.40.50.300">
    <property type="entry name" value="P-loop containing nucleotide triphosphate hydrolases"/>
    <property type="match status" value="2"/>
</dbReference>
<keyword evidence="7 11" id="KW-0067">ATP-binding</keyword>
<evidence type="ECO:0000256" key="1">
    <source>
        <dbReference type="ARBA" id="ARBA00004202"/>
    </source>
</evidence>
<evidence type="ECO:0000259" key="10">
    <source>
        <dbReference type="PROSITE" id="PS50893"/>
    </source>
</evidence>
<gene>
    <name evidence="11" type="primary">rbsA</name>
    <name evidence="11" type="ORF">BRSU_2139</name>
</gene>
<dbReference type="EMBL" id="CVLB01000002">
    <property type="protein sequence ID" value="CRF34622.1"/>
    <property type="molecule type" value="Genomic_DNA"/>
</dbReference>
<dbReference type="PANTHER" id="PTHR43790:SF9">
    <property type="entry name" value="GALACTOFURANOSE TRANSPORTER ATP-BINDING PROTEIN YTFR"/>
    <property type="match status" value="1"/>
</dbReference>
<keyword evidence="6" id="KW-0547">Nucleotide-binding</keyword>
<dbReference type="GO" id="GO:0005886">
    <property type="term" value="C:plasma membrane"/>
    <property type="evidence" value="ECO:0007669"/>
    <property type="project" value="UniProtKB-SubCell"/>
</dbReference>
<dbReference type="PROSITE" id="PS00211">
    <property type="entry name" value="ABC_TRANSPORTER_1"/>
    <property type="match status" value="1"/>
</dbReference>
<evidence type="ECO:0000256" key="9">
    <source>
        <dbReference type="ARBA" id="ARBA00023136"/>
    </source>
</evidence>
<dbReference type="GO" id="GO:0016887">
    <property type="term" value="F:ATP hydrolysis activity"/>
    <property type="evidence" value="ECO:0007669"/>
    <property type="project" value="InterPro"/>
</dbReference>
<comment type="subcellular location">
    <subcellularLocation>
        <location evidence="1">Cell membrane</location>
        <topology evidence="1">Peripheral membrane protein</topology>
    </subcellularLocation>
</comment>
<evidence type="ECO:0000256" key="7">
    <source>
        <dbReference type="ARBA" id="ARBA00022840"/>
    </source>
</evidence>
<keyword evidence="2" id="KW-0813">Transport</keyword>
<keyword evidence="5" id="KW-0677">Repeat</keyword>
<evidence type="ECO:0000256" key="2">
    <source>
        <dbReference type="ARBA" id="ARBA00022448"/>
    </source>
</evidence>
<evidence type="ECO:0000313" key="11">
    <source>
        <dbReference type="EMBL" id="CRF34622.1"/>
    </source>
</evidence>
<dbReference type="SUPFAM" id="SSF52540">
    <property type="entry name" value="P-loop containing nucleoside triphosphate hydrolases"/>
    <property type="match status" value="2"/>
</dbReference>
<keyword evidence="11" id="KW-0378">Hydrolase</keyword>
<dbReference type="FunFam" id="3.40.50.300:FF:000127">
    <property type="entry name" value="Ribose import ATP-binding protein RbsA"/>
    <property type="match status" value="1"/>
</dbReference>
<dbReference type="InterPro" id="IPR050107">
    <property type="entry name" value="ABC_carbohydrate_import_ATPase"/>
</dbReference>
<dbReference type="Pfam" id="PF00005">
    <property type="entry name" value="ABC_tran"/>
    <property type="match status" value="2"/>
</dbReference>
<dbReference type="CDD" id="cd03215">
    <property type="entry name" value="ABC_Carb_Monos_II"/>
    <property type="match status" value="1"/>
</dbReference>
<dbReference type="AlphaFoldDB" id="A0A0G4K953"/>
<dbReference type="PROSITE" id="PS50893">
    <property type="entry name" value="ABC_TRANSPORTER_2"/>
    <property type="match status" value="2"/>
</dbReference>
<dbReference type="InterPro" id="IPR003593">
    <property type="entry name" value="AAA+_ATPase"/>
</dbReference>
<evidence type="ECO:0000256" key="6">
    <source>
        <dbReference type="ARBA" id="ARBA00022741"/>
    </source>
</evidence>
<keyword evidence="3" id="KW-1003">Cell membrane</keyword>
<dbReference type="InterPro" id="IPR027417">
    <property type="entry name" value="P-loop_NTPase"/>
</dbReference>
<keyword evidence="12" id="KW-1185">Reference proteome</keyword>
<feature type="domain" description="ABC transporter" evidence="10">
    <location>
        <begin position="7"/>
        <end position="244"/>
    </location>
</feature>
<dbReference type="InterPro" id="IPR017871">
    <property type="entry name" value="ABC_transporter-like_CS"/>
</dbReference>
<keyword evidence="4" id="KW-0762">Sugar transport</keyword>
<dbReference type="CDD" id="cd03216">
    <property type="entry name" value="ABC_Carb_Monos_I"/>
    <property type="match status" value="1"/>
</dbReference>
<dbReference type="InterPro" id="IPR003439">
    <property type="entry name" value="ABC_transporter-like_ATP-bd"/>
</dbReference>